<dbReference type="CDD" id="cd00093">
    <property type="entry name" value="HTH_XRE"/>
    <property type="match status" value="1"/>
</dbReference>
<evidence type="ECO:0000313" key="3">
    <source>
        <dbReference type="Proteomes" id="UP000309133"/>
    </source>
</evidence>
<protein>
    <submittedName>
        <fullName evidence="2">Helix-turn-helix domain-containing protein</fullName>
    </submittedName>
</protein>
<dbReference type="GO" id="GO:0003677">
    <property type="term" value="F:DNA binding"/>
    <property type="evidence" value="ECO:0007669"/>
    <property type="project" value="InterPro"/>
</dbReference>
<proteinExistence type="predicted"/>
<dbReference type="InterPro" id="IPR001387">
    <property type="entry name" value="Cro/C1-type_HTH"/>
</dbReference>
<dbReference type="Pfam" id="PF01381">
    <property type="entry name" value="HTH_3"/>
    <property type="match status" value="1"/>
</dbReference>
<feature type="domain" description="HTH cro/C1-type" evidence="1">
    <location>
        <begin position="32"/>
        <end position="78"/>
    </location>
</feature>
<evidence type="ECO:0000313" key="2">
    <source>
        <dbReference type="EMBL" id="THG33006.1"/>
    </source>
</evidence>
<evidence type="ECO:0000259" key="1">
    <source>
        <dbReference type="PROSITE" id="PS50943"/>
    </source>
</evidence>
<dbReference type="Gene3D" id="1.10.260.40">
    <property type="entry name" value="lambda repressor-like DNA-binding domains"/>
    <property type="match status" value="1"/>
</dbReference>
<dbReference type="PROSITE" id="PS50943">
    <property type="entry name" value="HTH_CROC1"/>
    <property type="match status" value="1"/>
</dbReference>
<dbReference type="SMART" id="SM00530">
    <property type="entry name" value="HTH_XRE"/>
    <property type="match status" value="1"/>
</dbReference>
<dbReference type="RefSeq" id="WP_136425787.1">
    <property type="nucleotide sequence ID" value="NZ_SSSM01000001.1"/>
</dbReference>
<accession>A0A4S4FTU0</accession>
<dbReference type="AlphaFoldDB" id="A0A4S4FTU0"/>
<sequence length="195" mass="21849">MVAARDRNRTLLERLPESDGELGITLKRLRGGLTQTDVARAGGVSKSTVSRWETGQGEITLVAAERLDNFFETTPRLQYAVLNLRRGQDEALQLQAGESILKFPRRFIGQVWIAVRPNPDFINLEHTVEFFWGPHTFSDSRPLEVGGTAFVTGKFKPDQVGLYVRTDPPVYEITHGTDGPPSGFFQLDIRHAWLG</sequence>
<dbReference type="OrthoDB" id="513181at2"/>
<keyword evidence="3" id="KW-1185">Reference proteome</keyword>
<dbReference type="EMBL" id="SSSM01000001">
    <property type="protein sequence ID" value="THG33006.1"/>
    <property type="molecule type" value="Genomic_DNA"/>
</dbReference>
<name>A0A4S4FTU0_9MICO</name>
<dbReference type="SUPFAM" id="SSF47413">
    <property type="entry name" value="lambda repressor-like DNA-binding domains"/>
    <property type="match status" value="1"/>
</dbReference>
<comment type="caution">
    <text evidence="2">The sequence shown here is derived from an EMBL/GenBank/DDBJ whole genome shotgun (WGS) entry which is preliminary data.</text>
</comment>
<reference evidence="2 3" key="1">
    <citation type="submission" date="2019-04" db="EMBL/GenBank/DDBJ databases">
        <authorList>
            <person name="Jiang L."/>
        </authorList>
    </citation>
    <scope>NUCLEOTIDE SEQUENCE [LARGE SCALE GENOMIC DNA]</scope>
    <source>
        <strain evidence="2 3">YIM 131853</strain>
    </source>
</reference>
<organism evidence="2 3">
    <name type="scientific">Naasia lichenicola</name>
    <dbReference type="NCBI Taxonomy" id="2565933"/>
    <lineage>
        <taxon>Bacteria</taxon>
        <taxon>Bacillati</taxon>
        <taxon>Actinomycetota</taxon>
        <taxon>Actinomycetes</taxon>
        <taxon>Micrococcales</taxon>
        <taxon>Microbacteriaceae</taxon>
        <taxon>Naasia</taxon>
    </lineage>
</organism>
<gene>
    <name evidence="2" type="ORF">E6C64_01175</name>
</gene>
<dbReference type="InterPro" id="IPR010982">
    <property type="entry name" value="Lambda_DNA-bd_dom_sf"/>
</dbReference>
<dbReference type="Proteomes" id="UP000309133">
    <property type="component" value="Unassembled WGS sequence"/>
</dbReference>